<keyword evidence="12" id="KW-0675">Receptor</keyword>
<keyword evidence="5 11" id="KW-0812">Transmembrane</keyword>
<keyword evidence="8" id="KW-0406">Ion transport</keyword>
<keyword evidence="6" id="KW-0732">Signal</keyword>
<dbReference type="SUPFAM" id="SSF56935">
    <property type="entry name" value="Porins"/>
    <property type="match status" value="1"/>
</dbReference>
<proteinExistence type="inferred from homology"/>
<organism evidence="12 13">
    <name type="scientific">Klebsiella pneumoniae</name>
    <dbReference type="NCBI Taxonomy" id="573"/>
    <lineage>
        <taxon>Bacteria</taxon>
        <taxon>Pseudomonadati</taxon>
        <taxon>Pseudomonadota</taxon>
        <taxon>Gammaproteobacteria</taxon>
        <taxon>Enterobacterales</taxon>
        <taxon>Enterobacteriaceae</taxon>
        <taxon>Klebsiella/Raoultella group</taxon>
        <taxon>Klebsiella</taxon>
        <taxon>Klebsiella pneumoniae complex</taxon>
    </lineage>
</organism>
<keyword evidence="7" id="KW-0408">Iron</keyword>
<evidence type="ECO:0000256" key="8">
    <source>
        <dbReference type="ARBA" id="ARBA00023065"/>
    </source>
</evidence>
<dbReference type="AlphaFoldDB" id="A0AAW8AQP4"/>
<dbReference type="Proteomes" id="UP001244490">
    <property type="component" value="Unassembled WGS sequence"/>
</dbReference>
<dbReference type="PANTHER" id="PTHR32552">
    <property type="entry name" value="FERRICHROME IRON RECEPTOR-RELATED"/>
    <property type="match status" value="1"/>
</dbReference>
<gene>
    <name evidence="12" type="ORF">Q6294_33455</name>
</gene>
<reference evidence="12" key="1">
    <citation type="submission" date="2023-07" db="EMBL/GenBank/DDBJ databases">
        <authorList>
            <person name="Peng Z."/>
        </authorList>
    </citation>
    <scope>NUCLEOTIDE SEQUENCE</scope>
    <source>
        <strain evidence="12">KP219</strain>
    </source>
</reference>
<evidence type="ECO:0000256" key="10">
    <source>
        <dbReference type="ARBA" id="ARBA00023237"/>
    </source>
</evidence>
<evidence type="ECO:0000256" key="11">
    <source>
        <dbReference type="PROSITE-ProRule" id="PRU01360"/>
    </source>
</evidence>
<evidence type="ECO:0000256" key="4">
    <source>
        <dbReference type="ARBA" id="ARBA00022496"/>
    </source>
</evidence>
<evidence type="ECO:0000256" key="7">
    <source>
        <dbReference type="ARBA" id="ARBA00023004"/>
    </source>
</evidence>
<evidence type="ECO:0000256" key="9">
    <source>
        <dbReference type="ARBA" id="ARBA00023136"/>
    </source>
</evidence>
<dbReference type="GO" id="GO:0015344">
    <property type="term" value="F:siderophore uptake transmembrane transporter activity"/>
    <property type="evidence" value="ECO:0007669"/>
    <property type="project" value="TreeGrafter"/>
</dbReference>
<dbReference type="GO" id="GO:0009279">
    <property type="term" value="C:cell outer membrane"/>
    <property type="evidence" value="ECO:0007669"/>
    <property type="project" value="UniProtKB-SubCell"/>
</dbReference>
<dbReference type="PANTHER" id="PTHR32552:SF68">
    <property type="entry name" value="FERRICHROME OUTER MEMBRANE TRANSPORTER_PHAGE RECEPTOR"/>
    <property type="match status" value="1"/>
</dbReference>
<evidence type="ECO:0000313" key="12">
    <source>
        <dbReference type="EMBL" id="MDP0971843.1"/>
    </source>
</evidence>
<keyword evidence="10 11" id="KW-0998">Cell outer membrane</keyword>
<keyword evidence="3 11" id="KW-1134">Transmembrane beta strand</keyword>
<comment type="similarity">
    <text evidence="11">Belongs to the TonB-dependent receptor family.</text>
</comment>
<comment type="subcellular location">
    <subcellularLocation>
        <location evidence="1 11">Cell outer membrane</location>
        <topology evidence="1 11">Multi-pass membrane protein</topology>
    </subcellularLocation>
</comment>
<feature type="non-terminal residue" evidence="12">
    <location>
        <position position="1"/>
    </location>
</feature>
<accession>A0AAW8AQP4</accession>
<keyword evidence="2 11" id="KW-0813">Transport</keyword>
<evidence type="ECO:0000256" key="2">
    <source>
        <dbReference type="ARBA" id="ARBA00022448"/>
    </source>
</evidence>
<dbReference type="InterPro" id="IPR036942">
    <property type="entry name" value="Beta-barrel_TonB_sf"/>
</dbReference>
<dbReference type="RefSeq" id="WP_305202817.1">
    <property type="nucleotide sequence ID" value="NZ_JAUUIA010001311.1"/>
</dbReference>
<keyword evidence="4" id="KW-0410">Iron transport</keyword>
<evidence type="ECO:0000256" key="3">
    <source>
        <dbReference type="ARBA" id="ARBA00022452"/>
    </source>
</evidence>
<evidence type="ECO:0000256" key="6">
    <source>
        <dbReference type="ARBA" id="ARBA00022729"/>
    </source>
</evidence>
<sequence>YGKLDPGSVTLVDAAIGYQIDTHWSVDLNAKNLFDKEYVSGCNDAGRCYWGDSRTLLGTVSYNW</sequence>
<comment type="caution">
    <text evidence="12">The sequence shown here is derived from an EMBL/GenBank/DDBJ whole genome shotgun (WGS) entry which is preliminary data.</text>
</comment>
<protein>
    <submittedName>
        <fullName evidence="12">TonB-dependent receptor</fullName>
    </submittedName>
</protein>
<evidence type="ECO:0000313" key="13">
    <source>
        <dbReference type="Proteomes" id="UP001244490"/>
    </source>
</evidence>
<keyword evidence="9 11" id="KW-0472">Membrane</keyword>
<dbReference type="Gene3D" id="2.40.170.20">
    <property type="entry name" value="TonB-dependent receptor, beta-barrel domain"/>
    <property type="match status" value="1"/>
</dbReference>
<evidence type="ECO:0000256" key="1">
    <source>
        <dbReference type="ARBA" id="ARBA00004571"/>
    </source>
</evidence>
<dbReference type="PROSITE" id="PS52016">
    <property type="entry name" value="TONB_DEPENDENT_REC_3"/>
    <property type="match status" value="1"/>
</dbReference>
<evidence type="ECO:0000256" key="5">
    <source>
        <dbReference type="ARBA" id="ARBA00022692"/>
    </source>
</evidence>
<dbReference type="EMBL" id="JAUUIA010001311">
    <property type="protein sequence ID" value="MDP0971843.1"/>
    <property type="molecule type" value="Genomic_DNA"/>
</dbReference>
<name>A0AAW8AQP4_KLEPN</name>
<dbReference type="InterPro" id="IPR039426">
    <property type="entry name" value="TonB-dep_rcpt-like"/>
</dbReference>